<name>A0A2P7S3R5_9HYPH</name>
<dbReference type="Proteomes" id="UP000240653">
    <property type="component" value="Unassembled WGS sequence"/>
</dbReference>
<dbReference type="OrthoDB" id="9815577at2"/>
<feature type="coiled-coil region" evidence="6">
    <location>
        <begin position="322"/>
        <end position="356"/>
    </location>
</feature>
<feature type="region of interest" description="Disordered" evidence="7">
    <location>
        <begin position="542"/>
        <end position="569"/>
    </location>
</feature>
<feature type="compositionally biased region" description="Acidic residues" evidence="7">
    <location>
        <begin position="542"/>
        <end position="551"/>
    </location>
</feature>
<evidence type="ECO:0000256" key="8">
    <source>
        <dbReference type="SAM" id="Phobius"/>
    </source>
</evidence>
<dbReference type="PANTHER" id="PTHR13806:SF31">
    <property type="entry name" value="FLOTILLIN-LIKE PROTEIN 1-RELATED"/>
    <property type="match status" value="1"/>
</dbReference>
<accession>A0A2P7S3R5</accession>
<evidence type="ECO:0000259" key="9">
    <source>
        <dbReference type="SMART" id="SM00244"/>
    </source>
</evidence>
<gene>
    <name evidence="10" type="ORF">C7I85_22990</name>
</gene>
<evidence type="ECO:0000313" key="11">
    <source>
        <dbReference type="Proteomes" id="UP000240653"/>
    </source>
</evidence>
<dbReference type="EMBL" id="PXYL01000015">
    <property type="protein sequence ID" value="PSJ57103.1"/>
    <property type="molecule type" value="Genomic_DNA"/>
</dbReference>
<evidence type="ECO:0000256" key="7">
    <source>
        <dbReference type="SAM" id="MobiDB-lite"/>
    </source>
</evidence>
<keyword evidence="4" id="KW-1003">Cell membrane</keyword>
<dbReference type="PANTHER" id="PTHR13806">
    <property type="entry name" value="FLOTILLIN-RELATED"/>
    <property type="match status" value="1"/>
</dbReference>
<dbReference type="SUPFAM" id="SSF117892">
    <property type="entry name" value="Band 7/SPFH domain"/>
    <property type="match status" value="1"/>
</dbReference>
<dbReference type="SMART" id="SM00244">
    <property type="entry name" value="PHB"/>
    <property type="match status" value="1"/>
</dbReference>
<dbReference type="InterPro" id="IPR001107">
    <property type="entry name" value="Band_7"/>
</dbReference>
<feature type="transmembrane region" description="Helical" evidence="8">
    <location>
        <begin position="7"/>
        <end position="29"/>
    </location>
</feature>
<organism evidence="10 11">
    <name type="scientific">Pseudaminobacter soli</name>
    <name type="common">ex Li et al. 2025</name>
    <dbReference type="NCBI Taxonomy" id="1295366"/>
    <lineage>
        <taxon>Bacteria</taxon>
        <taxon>Pseudomonadati</taxon>
        <taxon>Pseudomonadota</taxon>
        <taxon>Alphaproteobacteria</taxon>
        <taxon>Hyphomicrobiales</taxon>
        <taxon>Phyllobacteriaceae</taxon>
        <taxon>Pseudaminobacter</taxon>
    </lineage>
</organism>
<keyword evidence="11" id="KW-1185">Reference proteome</keyword>
<comment type="subcellular location">
    <subcellularLocation>
        <location evidence="2">Cell membrane</location>
    </subcellularLocation>
    <subcellularLocation>
        <location evidence="1">Membrane</location>
        <topology evidence="1">Single-pass membrane protein</topology>
    </subcellularLocation>
</comment>
<evidence type="ECO:0000256" key="5">
    <source>
        <dbReference type="ARBA" id="ARBA00023136"/>
    </source>
</evidence>
<reference evidence="10 11" key="1">
    <citation type="submission" date="2018-03" db="EMBL/GenBank/DDBJ databases">
        <title>The draft genome of Mesorhizobium soli JCM 19897.</title>
        <authorList>
            <person name="Li L."/>
            <person name="Liu L."/>
            <person name="Liang L."/>
            <person name="Wang T."/>
            <person name="Zhang X."/>
        </authorList>
    </citation>
    <scope>NUCLEOTIDE SEQUENCE [LARGE SCALE GENOMIC DNA]</scope>
    <source>
        <strain evidence="10 11">JCM 19897</strain>
    </source>
</reference>
<keyword evidence="6" id="KW-0175">Coiled coil</keyword>
<dbReference type="CDD" id="cd03399">
    <property type="entry name" value="SPFH_flotillin"/>
    <property type="match status" value="1"/>
</dbReference>
<evidence type="ECO:0000256" key="6">
    <source>
        <dbReference type="SAM" id="Coils"/>
    </source>
</evidence>
<feature type="domain" description="Band 7" evidence="9">
    <location>
        <begin position="26"/>
        <end position="195"/>
    </location>
</feature>
<protein>
    <submittedName>
        <fullName evidence="10">Flotillin</fullName>
    </submittedName>
</protein>
<evidence type="ECO:0000313" key="10">
    <source>
        <dbReference type="EMBL" id="PSJ57103.1"/>
    </source>
</evidence>
<dbReference type="RefSeq" id="WP_106726359.1">
    <property type="nucleotide sequence ID" value="NZ_PXYL01000015.1"/>
</dbReference>
<keyword evidence="8" id="KW-1133">Transmembrane helix</keyword>
<evidence type="ECO:0000256" key="1">
    <source>
        <dbReference type="ARBA" id="ARBA00004167"/>
    </source>
</evidence>
<feature type="compositionally biased region" description="Polar residues" evidence="7">
    <location>
        <begin position="556"/>
        <end position="569"/>
    </location>
</feature>
<dbReference type="Pfam" id="PF15975">
    <property type="entry name" value="Flot"/>
    <property type="match status" value="1"/>
</dbReference>
<evidence type="ECO:0000256" key="3">
    <source>
        <dbReference type="ARBA" id="ARBA00007161"/>
    </source>
</evidence>
<sequence length="569" mass="62046">MDSIIQFLIWAGIVIFTIAVIGFIFGRLYQRAERDEAFVRTGVGGRRVVKDGGAIILPIVHALAKVKLNTVKLVVDRRREDAFITSDRMRVDIRAEFYVRVDGTDDGIGLAAQTLGDRVNDPKAIQDLVEAKLVDALRSVAARNTLDQLHENRSDFVKAVQDAVETDLRSNGLELESVSLTGLDQTPREFFNETNAFDAVGLAKLTSITEQRRKERNEITRLTEVAIAEQDLNASREKFALKRQEEEARLEQERDIASKQAATRSEMAKAEETAKLAEQSAQIEREREIAEHAAEASRAKEEARINSERDVELSRQNMAVAIAKKSEETSRAEAKAREAEALSVAAQEKVQTARDREIADRNRQIAVLQAQEAAESEAVSVTVGASAEKAAAEDRAAAVLVEARAHAEAMKVRAEGLVAEGEADAANIRARNEARNTLSDKMIQLELTQARITMLPEALKALMEPASRIDSIRVFDTAGFTGGRSADAGGRSGPGDLADQLLRFTGNKPLIDALLAEAGIAGAGGSLKDLVTARPEEVIAEEIDEEEEAPDVEQLALQSQPSAEPSKPN</sequence>
<proteinExistence type="inferred from homology"/>
<dbReference type="Pfam" id="PF01145">
    <property type="entry name" value="Band_7"/>
    <property type="match status" value="1"/>
</dbReference>
<comment type="caution">
    <text evidence="10">The sequence shown here is derived from an EMBL/GenBank/DDBJ whole genome shotgun (WGS) entry which is preliminary data.</text>
</comment>
<dbReference type="InterPro" id="IPR027705">
    <property type="entry name" value="Flotillin_fam"/>
</dbReference>
<dbReference type="InterPro" id="IPR031905">
    <property type="entry name" value="Flotillin_C"/>
</dbReference>
<evidence type="ECO:0000256" key="4">
    <source>
        <dbReference type="ARBA" id="ARBA00022475"/>
    </source>
</evidence>
<evidence type="ECO:0000256" key="2">
    <source>
        <dbReference type="ARBA" id="ARBA00004236"/>
    </source>
</evidence>
<dbReference type="GO" id="GO:0005886">
    <property type="term" value="C:plasma membrane"/>
    <property type="evidence" value="ECO:0007669"/>
    <property type="project" value="UniProtKB-SubCell"/>
</dbReference>
<keyword evidence="8" id="KW-0812">Transmembrane</keyword>
<dbReference type="Gene3D" id="3.30.479.30">
    <property type="entry name" value="Band 7 domain"/>
    <property type="match status" value="1"/>
</dbReference>
<dbReference type="InterPro" id="IPR036013">
    <property type="entry name" value="Band_7/SPFH_dom_sf"/>
</dbReference>
<dbReference type="AlphaFoldDB" id="A0A2P7S3R5"/>
<comment type="similarity">
    <text evidence="3">Belongs to the band 7/mec-2 family. Flotillin subfamily.</text>
</comment>
<keyword evidence="5 8" id="KW-0472">Membrane</keyword>